<protein>
    <recommendedName>
        <fullName evidence="11">Phosphoribosyl-AMP cyclohydrolase</fullName>
        <shortName evidence="11">PRA-CH</shortName>
        <ecNumber evidence="11">3.5.4.19</ecNumber>
    </recommendedName>
</protein>
<organism evidence="13 14">
    <name type="scientific">Candidatus Solincola sediminis</name>
    <dbReference type="NCBI Taxonomy" id="1797199"/>
    <lineage>
        <taxon>Bacteria</taxon>
        <taxon>Bacillati</taxon>
        <taxon>Actinomycetota</taxon>
        <taxon>Candidatus Geothermincolia</taxon>
        <taxon>Candidatus Geothermincolales</taxon>
        <taxon>Candidatus Geothermincolaceae</taxon>
        <taxon>Candidatus Solincola</taxon>
    </lineage>
</organism>
<evidence type="ECO:0000256" key="5">
    <source>
        <dbReference type="ARBA" id="ARBA00007731"/>
    </source>
</evidence>
<dbReference type="SUPFAM" id="SSF141734">
    <property type="entry name" value="HisI-like"/>
    <property type="match status" value="1"/>
</dbReference>
<keyword evidence="9 11" id="KW-0378">Hydrolase</keyword>
<comment type="similarity">
    <text evidence="5">In the C-terminal section; belongs to the PRA-PH family.</text>
</comment>
<gene>
    <name evidence="11" type="primary">hisI</name>
    <name evidence="13" type="ORF">A2Y75_04475</name>
</gene>
<dbReference type="GO" id="GO:0004636">
    <property type="term" value="F:phosphoribosyl-ATP diphosphatase activity"/>
    <property type="evidence" value="ECO:0007669"/>
    <property type="project" value="UniProtKB-EC"/>
</dbReference>
<name>A0A1F2WGI2_9ACTN</name>
<dbReference type="Gene3D" id="3.10.20.810">
    <property type="entry name" value="Phosphoribosyl-AMP cyclohydrolase"/>
    <property type="match status" value="1"/>
</dbReference>
<feature type="domain" description="Phosphoribosyl-AMP cyclohydrolase" evidence="12">
    <location>
        <begin position="25"/>
        <end position="98"/>
    </location>
</feature>
<dbReference type="PANTHER" id="PTHR42945">
    <property type="entry name" value="HISTIDINE BIOSYNTHESIS BIFUNCTIONAL PROTEIN"/>
    <property type="match status" value="1"/>
</dbReference>
<keyword evidence="7 11" id="KW-0963">Cytoplasm</keyword>
<keyword evidence="11" id="KW-0862">Zinc</keyword>
<feature type="binding site" evidence="11">
    <location>
        <position position="72"/>
    </location>
    <ligand>
        <name>Mg(2+)</name>
        <dbReference type="ChEBI" id="CHEBI:18420"/>
    </ligand>
</feature>
<dbReference type="InterPro" id="IPR038019">
    <property type="entry name" value="PRib_AMP_CycHydrolase_sf"/>
</dbReference>
<comment type="pathway">
    <text evidence="3 11">Amino-acid biosynthesis; L-histidine biosynthesis; L-histidine from 5-phospho-alpha-D-ribose 1-diphosphate: step 3/9.</text>
</comment>
<dbReference type="EC" id="3.5.4.19" evidence="11"/>
<evidence type="ECO:0000256" key="9">
    <source>
        <dbReference type="ARBA" id="ARBA00022801"/>
    </source>
</evidence>
<dbReference type="Pfam" id="PF01502">
    <property type="entry name" value="PRA-CH"/>
    <property type="match status" value="1"/>
</dbReference>
<proteinExistence type="inferred from homology"/>
<dbReference type="STRING" id="1797197.A2Y75_04475"/>
<keyword evidence="8 11" id="KW-0028">Amino-acid biosynthesis</keyword>
<dbReference type="HAMAP" id="MF_01021">
    <property type="entry name" value="HisI"/>
    <property type="match status" value="1"/>
</dbReference>
<keyword evidence="10 11" id="KW-0368">Histidine biosynthesis</keyword>
<feature type="binding site" evidence="11">
    <location>
        <position position="76"/>
    </location>
    <ligand>
        <name>Mg(2+)</name>
        <dbReference type="ChEBI" id="CHEBI:18420"/>
    </ligand>
</feature>
<evidence type="ECO:0000256" key="10">
    <source>
        <dbReference type="ARBA" id="ARBA00023102"/>
    </source>
</evidence>
<sequence length="112" mass="12917">MEFKYDEQGLIAAIIQDAESGEVLMLGYMNEESLKMTIESGRTWFWSRSRKEFWCKGETSGNRQYVREIRYDCDGDALLIKVHQVGPACHTGERSCFFRTIAEARNDLEPAP</sequence>
<dbReference type="GO" id="GO:0005737">
    <property type="term" value="C:cytoplasm"/>
    <property type="evidence" value="ECO:0007669"/>
    <property type="project" value="UniProtKB-SubCell"/>
</dbReference>
<dbReference type="GO" id="GO:0008270">
    <property type="term" value="F:zinc ion binding"/>
    <property type="evidence" value="ECO:0007669"/>
    <property type="project" value="UniProtKB-UniRule"/>
</dbReference>
<evidence type="ECO:0000259" key="12">
    <source>
        <dbReference type="Pfam" id="PF01502"/>
    </source>
</evidence>
<dbReference type="PANTHER" id="PTHR42945:SF1">
    <property type="entry name" value="HISTIDINE BIOSYNTHESIS BIFUNCTIONAL PROTEIN HIS7"/>
    <property type="match status" value="1"/>
</dbReference>
<evidence type="ECO:0000256" key="11">
    <source>
        <dbReference type="HAMAP-Rule" id="MF_01021"/>
    </source>
</evidence>
<reference evidence="13 14" key="1">
    <citation type="journal article" date="2016" name="Nat. Commun.">
        <title>Thousands of microbial genomes shed light on interconnected biogeochemical processes in an aquifer system.</title>
        <authorList>
            <person name="Anantharaman K."/>
            <person name="Brown C.T."/>
            <person name="Hug L.A."/>
            <person name="Sharon I."/>
            <person name="Castelle C.J."/>
            <person name="Probst A.J."/>
            <person name="Thomas B.C."/>
            <person name="Singh A."/>
            <person name="Wilkins M.J."/>
            <person name="Karaoz U."/>
            <person name="Brodie E.L."/>
            <person name="Williams K.H."/>
            <person name="Hubbard S.S."/>
            <person name="Banfield J.F."/>
        </authorList>
    </citation>
    <scope>NUCLEOTIDE SEQUENCE [LARGE SCALE GENOMIC DNA]</scope>
</reference>
<comment type="caution">
    <text evidence="13">The sequence shown here is derived from an EMBL/GenBank/DDBJ whole genome shotgun (WGS) entry which is preliminary data.</text>
</comment>
<dbReference type="InterPro" id="IPR026660">
    <property type="entry name" value="PRA-CH"/>
</dbReference>
<comment type="similarity">
    <text evidence="6">In the N-terminal section; belongs to the PRA-CH family.</text>
</comment>
<feature type="binding site" evidence="11">
    <location>
        <position position="74"/>
    </location>
    <ligand>
        <name>Mg(2+)</name>
        <dbReference type="ChEBI" id="CHEBI:18420"/>
    </ligand>
</feature>
<evidence type="ECO:0000313" key="13">
    <source>
        <dbReference type="EMBL" id="OFW55978.1"/>
    </source>
</evidence>
<evidence type="ECO:0000256" key="8">
    <source>
        <dbReference type="ARBA" id="ARBA00022605"/>
    </source>
</evidence>
<dbReference type="Proteomes" id="UP000177876">
    <property type="component" value="Unassembled WGS sequence"/>
</dbReference>
<comment type="function">
    <text evidence="11">Catalyzes the hydrolysis of the adenine ring of phosphoribosyl-AMP.</text>
</comment>
<comment type="similarity">
    <text evidence="11">Belongs to the PRA-CH family.</text>
</comment>
<evidence type="ECO:0000313" key="14">
    <source>
        <dbReference type="Proteomes" id="UP000177876"/>
    </source>
</evidence>
<dbReference type="AlphaFoldDB" id="A0A1F2WGI2"/>
<evidence type="ECO:0000256" key="1">
    <source>
        <dbReference type="ARBA" id="ARBA00000024"/>
    </source>
</evidence>
<accession>A0A1F2WGI2</accession>
<evidence type="ECO:0000256" key="6">
    <source>
        <dbReference type="ARBA" id="ARBA00008299"/>
    </source>
</evidence>
<feature type="binding site" evidence="11">
    <location>
        <position position="89"/>
    </location>
    <ligand>
        <name>Zn(2+)</name>
        <dbReference type="ChEBI" id="CHEBI:29105"/>
        <note>ligand shared between dimeric partners</note>
    </ligand>
</feature>
<comment type="cofactor">
    <cofactor evidence="11">
        <name>Mg(2+)</name>
        <dbReference type="ChEBI" id="CHEBI:18420"/>
    </cofactor>
    <text evidence="11">Binds 1 Mg(2+) ion per subunit.</text>
</comment>
<dbReference type="NCBIfam" id="NF000768">
    <property type="entry name" value="PRK00051.1"/>
    <property type="match status" value="1"/>
</dbReference>
<keyword evidence="11" id="KW-0479">Metal-binding</keyword>
<dbReference type="InterPro" id="IPR002496">
    <property type="entry name" value="PRib_AMP_CycHydrolase_dom"/>
</dbReference>
<evidence type="ECO:0000256" key="2">
    <source>
        <dbReference type="ARBA" id="ARBA00001460"/>
    </source>
</evidence>
<feature type="binding site" evidence="11">
    <location>
        <position position="73"/>
    </location>
    <ligand>
        <name>Zn(2+)</name>
        <dbReference type="ChEBI" id="CHEBI:29105"/>
        <note>ligand shared between dimeric partners</note>
    </ligand>
</feature>
<comment type="subcellular location">
    <subcellularLocation>
        <location evidence="11">Cytoplasm</location>
    </subcellularLocation>
</comment>
<comment type="pathway">
    <text evidence="4">Amino-acid biosynthesis; L-histidine biosynthesis; L-histidine from 5-phospho-alpha-D-ribose 1-diphosphate: step 2/9.</text>
</comment>
<dbReference type="EMBL" id="MELK01000050">
    <property type="protein sequence ID" value="OFW55978.1"/>
    <property type="molecule type" value="Genomic_DNA"/>
</dbReference>
<dbReference type="UniPathway" id="UPA00031">
    <property type="reaction ID" value="UER00008"/>
</dbReference>
<evidence type="ECO:0000256" key="7">
    <source>
        <dbReference type="ARBA" id="ARBA00022490"/>
    </source>
</evidence>
<dbReference type="FunFam" id="3.10.20.810:FF:000001">
    <property type="entry name" value="Histidine biosynthesis bifunctional protein HisIE"/>
    <property type="match status" value="1"/>
</dbReference>
<comment type="subunit">
    <text evidence="11">Homodimer.</text>
</comment>
<dbReference type="GO" id="GO:0000287">
    <property type="term" value="F:magnesium ion binding"/>
    <property type="evidence" value="ECO:0007669"/>
    <property type="project" value="UniProtKB-UniRule"/>
</dbReference>
<evidence type="ECO:0000256" key="3">
    <source>
        <dbReference type="ARBA" id="ARBA00005169"/>
    </source>
</evidence>
<feature type="binding site" evidence="11">
    <location>
        <position position="96"/>
    </location>
    <ligand>
        <name>Zn(2+)</name>
        <dbReference type="ChEBI" id="CHEBI:29105"/>
        <note>ligand shared between dimeric partners</note>
    </ligand>
</feature>
<comment type="catalytic activity">
    <reaction evidence="2">
        <text>1-(5-phospho-beta-D-ribosyl)-ATP + H2O = 1-(5-phospho-beta-D-ribosyl)-5'-AMP + diphosphate + H(+)</text>
        <dbReference type="Rhea" id="RHEA:22828"/>
        <dbReference type="ChEBI" id="CHEBI:15377"/>
        <dbReference type="ChEBI" id="CHEBI:15378"/>
        <dbReference type="ChEBI" id="CHEBI:33019"/>
        <dbReference type="ChEBI" id="CHEBI:59457"/>
        <dbReference type="ChEBI" id="CHEBI:73183"/>
        <dbReference type="EC" id="3.6.1.31"/>
    </reaction>
</comment>
<evidence type="ECO:0000256" key="4">
    <source>
        <dbReference type="ARBA" id="ARBA00005204"/>
    </source>
</evidence>
<keyword evidence="11" id="KW-0460">Magnesium</keyword>
<dbReference type="GO" id="GO:0000105">
    <property type="term" value="P:L-histidine biosynthetic process"/>
    <property type="evidence" value="ECO:0007669"/>
    <property type="project" value="UniProtKB-UniRule"/>
</dbReference>
<comment type="cofactor">
    <cofactor evidence="11">
        <name>Zn(2+)</name>
        <dbReference type="ChEBI" id="CHEBI:29105"/>
    </cofactor>
    <text evidence="11">Binds 1 zinc ion per subunit.</text>
</comment>
<comment type="catalytic activity">
    <reaction evidence="1 11">
        <text>1-(5-phospho-beta-D-ribosyl)-5'-AMP + H2O = 1-(5-phospho-beta-D-ribosyl)-5-[(5-phospho-beta-D-ribosylamino)methylideneamino]imidazole-4-carboxamide</text>
        <dbReference type="Rhea" id="RHEA:20049"/>
        <dbReference type="ChEBI" id="CHEBI:15377"/>
        <dbReference type="ChEBI" id="CHEBI:58435"/>
        <dbReference type="ChEBI" id="CHEBI:59457"/>
        <dbReference type="EC" id="3.5.4.19"/>
    </reaction>
</comment>
<dbReference type="GO" id="GO:0004635">
    <property type="term" value="F:phosphoribosyl-AMP cyclohydrolase activity"/>
    <property type="evidence" value="ECO:0007669"/>
    <property type="project" value="UniProtKB-UniRule"/>
</dbReference>